<feature type="compositionally biased region" description="Basic and acidic residues" evidence="6">
    <location>
        <begin position="7"/>
        <end position="21"/>
    </location>
</feature>
<dbReference type="GO" id="GO:0006364">
    <property type="term" value="P:rRNA processing"/>
    <property type="evidence" value="ECO:0007669"/>
    <property type="project" value="EnsemblFungi"/>
</dbReference>
<dbReference type="AlphaFoldDB" id="A5E6E8"/>
<dbReference type="InterPro" id="IPR011501">
    <property type="entry name" value="Noc3_N"/>
</dbReference>
<evidence type="ECO:0000256" key="2">
    <source>
        <dbReference type="ARBA" id="ARBA00007797"/>
    </source>
</evidence>
<dbReference type="GO" id="GO:0030691">
    <property type="term" value="C:Noc2p-Noc3p complex"/>
    <property type="evidence" value="ECO:0007669"/>
    <property type="project" value="EnsemblFungi"/>
</dbReference>
<feature type="region of interest" description="Disordered" evidence="6">
    <location>
        <begin position="362"/>
        <end position="394"/>
    </location>
</feature>
<proteinExistence type="inferred from homology"/>
<dbReference type="VEuPathDB" id="FungiDB:LELG_05187"/>
<dbReference type="GO" id="GO:0003682">
    <property type="term" value="F:chromatin binding"/>
    <property type="evidence" value="ECO:0007669"/>
    <property type="project" value="EnsemblFungi"/>
</dbReference>
<keyword evidence="10" id="KW-1185">Reference proteome</keyword>
<name>A5E6E8_LODEL</name>
<gene>
    <name evidence="9" type="ORF">LELG_05187</name>
</gene>
<feature type="compositionally biased region" description="Basic residues" evidence="6">
    <location>
        <begin position="371"/>
        <end position="389"/>
    </location>
</feature>
<feature type="region of interest" description="Disordered" evidence="6">
    <location>
        <begin position="1"/>
        <end position="136"/>
    </location>
</feature>
<evidence type="ECO:0000256" key="5">
    <source>
        <dbReference type="PIRNR" id="PIRNR028977"/>
    </source>
</evidence>
<feature type="domain" description="CCAAT-binding factor" evidence="7">
    <location>
        <begin position="490"/>
        <end position="639"/>
    </location>
</feature>
<dbReference type="STRING" id="379508.A5E6E8"/>
<accession>A5E6E8</accession>
<keyword evidence="5" id="KW-0690">Ribosome biogenesis</keyword>
<dbReference type="PANTHER" id="PTHR14428">
    <property type="entry name" value="NUCLEOLAR COMPLEX PROTEIN 3"/>
    <property type="match status" value="1"/>
</dbReference>
<feature type="domain" description="Nucleolar complex-associated protein 3 N-terminal" evidence="8">
    <location>
        <begin position="139"/>
        <end position="229"/>
    </location>
</feature>
<dbReference type="KEGG" id="lel:PVL30_005320"/>
<dbReference type="EMBL" id="CH981531">
    <property type="protein sequence ID" value="EDK47006.1"/>
    <property type="molecule type" value="Genomic_DNA"/>
</dbReference>
<dbReference type="FunCoup" id="A5E6E8">
    <property type="interactions" value="1077"/>
</dbReference>
<reference evidence="9 10" key="1">
    <citation type="journal article" date="2009" name="Nature">
        <title>Evolution of pathogenicity and sexual reproduction in eight Candida genomes.</title>
        <authorList>
            <person name="Butler G."/>
            <person name="Rasmussen M.D."/>
            <person name="Lin M.F."/>
            <person name="Santos M.A."/>
            <person name="Sakthikumar S."/>
            <person name="Munro C.A."/>
            <person name="Rheinbay E."/>
            <person name="Grabherr M."/>
            <person name="Forche A."/>
            <person name="Reedy J.L."/>
            <person name="Agrafioti I."/>
            <person name="Arnaud M.B."/>
            <person name="Bates S."/>
            <person name="Brown A.J."/>
            <person name="Brunke S."/>
            <person name="Costanzo M.C."/>
            <person name="Fitzpatrick D.A."/>
            <person name="de Groot P.W."/>
            <person name="Harris D."/>
            <person name="Hoyer L.L."/>
            <person name="Hube B."/>
            <person name="Klis F.M."/>
            <person name="Kodira C."/>
            <person name="Lennard N."/>
            <person name="Logue M.E."/>
            <person name="Martin R."/>
            <person name="Neiman A.M."/>
            <person name="Nikolaou E."/>
            <person name="Quail M.A."/>
            <person name="Quinn J."/>
            <person name="Santos M.C."/>
            <person name="Schmitzberger F.F."/>
            <person name="Sherlock G."/>
            <person name="Shah P."/>
            <person name="Silverstein K.A."/>
            <person name="Skrzypek M.S."/>
            <person name="Soll D."/>
            <person name="Staggs R."/>
            <person name="Stansfield I."/>
            <person name="Stumpf M.P."/>
            <person name="Sudbery P.E."/>
            <person name="Srikantha T."/>
            <person name="Zeng Q."/>
            <person name="Berman J."/>
            <person name="Berriman M."/>
            <person name="Heitman J."/>
            <person name="Gow N.A."/>
            <person name="Lorenz M.C."/>
            <person name="Birren B.W."/>
            <person name="Kellis M."/>
            <person name="Cuomo C.A."/>
        </authorList>
    </citation>
    <scope>NUCLEOTIDE SEQUENCE [LARGE SCALE GENOMIC DNA]</scope>
    <source>
        <strain evidence="10">ATCC 11503 / BCRC 21390 / CBS 2605 / JCM 1781 / NBRC 1676 / NRRL YB-4239</strain>
    </source>
</reference>
<dbReference type="GO" id="GO:0006270">
    <property type="term" value="P:DNA replication initiation"/>
    <property type="evidence" value="ECO:0007669"/>
    <property type="project" value="EnsemblFungi"/>
</dbReference>
<dbReference type="RefSeq" id="XP_001523771.1">
    <property type="nucleotide sequence ID" value="XM_001523721.1"/>
</dbReference>
<dbReference type="GeneID" id="5230861"/>
<dbReference type="InterPro" id="IPR016903">
    <property type="entry name" value="Nucleolar_cplx-assoc_3"/>
</dbReference>
<comment type="similarity">
    <text evidence="2 5">Belongs to the CBF/MAK21 family.</text>
</comment>
<dbReference type="eggNOG" id="KOG2153">
    <property type="taxonomic scope" value="Eukaryota"/>
</dbReference>
<comment type="subcellular location">
    <subcellularLocation>
        <location evidence="1 5">Nucleus</location>
        <location evidence="1 5">Nucleolus</location>
    </subcellularLocation>
</comment>
<evidence type="ECO:0000259" key="7">
    <source>
        <dbReference type="Pfam" id="PF03914"/>
    </source>
</evidence>
<sequence length="653" mass="75481">MAKRKSKTQDIERRKKLKSEQDAQLSTGVFGDISDNDEEEIGPNWDNEEQDYELKPRRVLKEKEMVESLPIKREDGTIERVMREVEKKDDEDQEEESEDEDEEEEEEESQLDGEKSNEDQEESEDEDAHLTPQERLVKTKEEIAELASKLIENPEENVACLTRLRKMSESRNFMTSQLAVMALIPIFKSLAPSYRIRPLTEMEKREKVSREVTRLRTFEQSLVVNYKAYIDLLSTHAKISYSNSENRKDKMTSEMLKRGNLAAKAAQELCLSSLRHFNYRVELFTIIIKRLNRKPTHPDDLAVFNKSIQVLDSLLQEDADRGDLSVDIIRIMTKSIKDKRFRVDEAVINVFLNASLLDDYDPNNNREAPKHVQKKDRVHLSKKQRKQRKETKAIEEEMKAAETSITVEQREKNQANVLKMILQTYLLVLQANEIPLLSCVLEGLTRFGRMSNLEMLGDYLQVLREIVANIFEEHEVEGGLFTEDELRTILLCISSSFQLVQIGQKIPFQIDLNFFVQSYFRVLTNCLGGQQVGKQLLICLDHIAKTQNKNRNSLNIAAIVKRVYTLLLQSPERSSILLIKYLGKLNRFDLGHLYTTEDKVVTGGSYKAEEAEIERCNIGAATIWENVLLDAHYCPAIKDGSRSLMKMYKSERS</sequence>
<dbReference type="Pfam" id="PF07540">
    <property type="entry name" value="NOC3p"/>
    <property type="match status" value="1"/>
</dbReference>
<dbReference type="Proteomes" id="UP000001996">
    <property type="component" value="Unassembled WGS sequence"/>
</dbReference>
<dbReference type="HOGENOM" id="CLU_012441_3_1_1"/>
<dbReference type="PANTHER" id="PTHR14428:SF5">
    <property type="entry name" value="NUCLEOLAR COMPLEX PROTEIN 3 HOMOLOG"/>
    <property type="match status" value="1"/>
</dbReference>
<evidence type="ECO:0000259" key="8">
    <source>
        <dbReference type="Pfam" id="PF07540"/>
    </source>
</evidence>
<dbReference type="SUPFAM" id="SSF48371">
    <property type="entry name" value="ARM repeat"/>
    <property type="match status" value="1"/>
</dbReference>
<dbReference type="PIRSF" id="PIRSF028977">
    <property type="entry name" value="Nucleolar_complex_p3"/>
    <property type="match status" value="1"/>
</dbReference>
<evidence type="ECO:0000256" key="6">
    <source>
        <dbReference type="SAM" id="MobiDB-lite"/>
    </source>
</evidence>
<dbReference type="InParanoid" id="A5E6E8"/>
<dbReference type="InterPro" id="IPR016024">
    <property type="entry name" value="ARM-type_fold"/>
</dbReference>
<dbReference type="GO" id="GO:0042273">
    <property type="term" value="P:ribosomal large subunit biogenesis"/>
    <property type="evidence" value="ECO:0007669"/>
    <property type="project" value="EnsemblFungi"/>
</dbReference>
<dbReference type="OrthoDB" id="10263597at2759"/>
<feature type="compositionally biased region" description="Acidic residues" evidence="6">
    <location>
        <begin position="34"/>
        <end position="51"/>
    </location>
</feature>
<evidence type="ECO:0000256" key="1">
    <source>
        <dbReference type="ARBA" id="ARBA00004604"/>
    </source>
</evidence>
<keyword evidence="3" id="KW-0175">Coiled coil</keyword>
<protein>
    <recommendedName>
        <fullName evidence="5">Nucleolar complex-associated protein 3</fullName>
    </recommendedName>
</protein>
<dbReference type="InterPro" id="IPR005612">
    <property type="entry name" value="CCAAT-binding_factor"/>
</dbReference>
<feature type="compositionally biased region" description="Basic and acidic residues" evidence="6">
    <location>
        <begin position="52"/>
        <end position="90"/>
    </location>
</feature>
<dbReference type="OMA" id="FGNMANF"/>
<evidence type="ECO:0000313" key="10">
    <source>
        <dbReference type="Proteomes" id="UP000001996"/>
    </source>
</evidence>
<organism evidence="9 10">
    <name type="scientific">Lodderomyces elongisporus (strain ATCC 11503 / CBS 2605 / JCM 1781 / NBRC 1676 / NRRL YB-4239)</name>
    <name type="common">Yeast</name>
    <name type="synonym">Saccharomyces elongisporus</name>
    <dbReference type="NCBI Taxonomy" id="379508"/>
    <lineage>
        <taxon>Eukaryota</taxon>
        <taxon>Fungi</taxon>
        <taxon>Dikarya</taxon>
        <taxon>Ascomycota</taxon>
        <taxon>Saccharomycotina</taxon>
        <taxon>Pichiomycetes</taxon>
        <taxon>Debaryomycetaceae</taxon>
        <taxon>Candida/Lodderomyces clade</taxon>
        <taxon>Lodderomyces</taxon>
    </lineage>
</organism>
<feature type="compositionally biased region" description="Acidic residues" evidence="6">
    <location>
        <begin position="91"/>
        <end position="111"/>
    </location>
</feature>
<dbReference type="GO" id="GO:0005730">
    <property type="term" value="C:nucleolus"/>
    <property type="evidence" value="ECO:0007669"/>
    <property type="project" value="UniProtKB-SubCell"/>
</dbReference>
<evidence type="ECO:0000256" key="3">
    <source>
        <dbReference type="ARBA" id="ARBA00023054"/>
    </source>
</evidence>
<evidence type="ECO:0000256" key="4">
    <source>
        <dbReference type="ARBA" id="ARBA00023242"/>
    </source>
</evidence>
<keyword evidence="4" id="KW-0539">Nucleus</keyword>
<evidence type="ECO:0000313" key="9">
    <source>
        <dbReference type="EMBL" id="EDK47006.1"/>
    </source>
</evidence>
<dbReference type="Pfam" id="PF03914">
    <property type="entry name" value="CBF"/>
    <property type="match status" value="1"/>
</dbReference>
<comment type="function">
    <text evidence="5">Required for synthesis of 60S ribosomal subunits and the transport of pre-ribosomes from the nucleoplasm to the cytoplasm.</text>
</comment>
<dbReference type="GO" id="GO:0005656">
    <property type="term" value="C:nuclear pre-replicative complex"/>
    <property type="evidence" value="ECO:0007669"/>
    <property type="project" value="EnsemblFungi"/>
</dbReference>
<dbReference type="GO" id="GO:0006267">
    <property type="term" value="P:pre-replicative complex assembly involved in nuclear cell cycle DNA replication"/>
    <property type="evidence" value="ECO:0007669"/>
    <property type="project" value="EnsemblFungi"/>
</dbReference>